<sequence>MTQQRIVEKLTEIQFLLFSIARLQAINTFGVGSFEAKLKYSSNAYTAIYKANLVATCLQYTYNQKARACAWDVGSVDIERLIDLEGANIELSESYIRKYQEQLAYVVAALRTAEPENKLMYLPGLFLVDQLAIETGSISAVGHCIEVRMPREAVIIKTATGPRHELLDEIYEPTYSAQERKPLTFGDNIDHNIEYFWILATQELLAADLCSLSVIEYDNLPFDFYYDFITQSWDETRHACHYLQLTKKLLPEVYAKTNNSRLKGILEKYFETGTLPIPKEKNFYEAMQNATLQERMILLNIRTEAPAVRYLTKRMESVFFKEYPDIRESFQYDKNDEIRHGHVGAKWLKYLYPDIQERKNAMANADNLRGFLMATALSMYSEKEYVAFLSDFK</sequence>
<gene>
    <name evidence="1" type="ORF">GO493_05715</name>
</gene>
<dbReference type="RefSeq" id="WP_157305130.1">
    <property type="nucleotide sequence ID" value="NZ_WRXN01000001.1"/>
</dbReference>
<organism evidence="1 2">
    <name type="scientific">Chitinophaga tropicalis</name>
    <dbReference type="NCBI Taxonomy" id="2683588"/>
    <lineage>
        <taxon>Bacteria</taxon>
        <taxon>Pseudomonadati</taxon>
        <taxon>Bacteroidota</taxon>
        <taxon>Chitinophagia</taxon>
        <taxon>Chitinophagales</taxon>
        <taxon>Chitinophagaceae</taxon>
        <taxon>Chitinophaga</taxon>
    </lineage>
</organism>
<keyword evidence="2" id="KW-1185">Reference proteome</keyword>
<dbReference type="Proteomes" id="UP000461730">
    <property type="component" value="Unassembled WGS sequence"/>
</dbReference>
<dbReference type="AlphaFoldDB" id="A0A7K1U0C8"/>
<name>A0A7K1U0C8_9BACT</name>
<dbReference type="EMBL" id="WRXN01000001">
    <property type="protein sequence ID" value="MVT07750.1"/>
    <property type="molecule type" value="Genomic_DNA"/>
</dbReference>
<comment type="caution">
    <text evidence="1">The sequence shown here is derived from an EMBL/GenBank/DDBJ whole genome shotgun (WGS) entry which is preliminary data.</text>
</comment>
<dbReference type="InterPro" id="IPR009078">
    <property type="entry name" value="Ferritin-like_SF"/>
</dbReference>
<evidence type="ECO:0000313" key="1">
    <source>
        <dbReference type="EMBL" id="MVT07750.1"/>
    </source>
</evidence>
<reference evidence="1 2" key="1">
    <citation type="submission" date="2019-12" db="EMBL/GenBank/DDBJ databases">
        <title>Chitinophaga sp. strain ysch24 (GDMCC 1.1355), whole genome shotgun sequence.</title>
        <authorList>
            <person name="Zhang X."/>
        </authorList>
    </citation>
    <scope>NUCLEOTIDE SEQUENCE [LARGE SCALE GENOMIC DNA]</scope>
    <source>
        <strain evidence="2">ysch24</strain>
    </source>
</reference>
<protein>
    <submittedName>
        <fullName evidence="1">Uncharacterized protein</fullName>
    </submittedName>
</protein>
<accession>A0A7K1U0C8</accession>
<dbReference type="SUPFAM" id="SSF47240">
    <property type="entry name" value="Ferritin-like"/>
    <property type="match status" value="1"/>
</dbReference>
<evidence type="ECO:0000313" key="2">
    <source>
        <dbReference type="Proteomes" id="UP000461730"/>
    </source>
</evidence>
<proteinExistence type="predicted"/>